<keyword evidence="3 11" id="KW-0547">Nucleotide-binding</keyword>
<sequence>MSAPLLNPPQRAAIHYLDGPLLVLAGAGSGKTRVITYKIAHLVREGGIPARHIAAITFTNKAAREMLERVSKLMTPAEIRGITVSTFHSLGMHILRQEAPHLGYKTQFSILDAYDAGKIIADILNTTSKDEIRKVQSQISLWKNDLKTADDMMVSADGQWESVCARTYLAYQDTLTAYQAMDFDDLIRLPVQLFRTHPEVLLKWQGKLRYLLLDEYQDTNTCQYQMVKLLAGVRGLFTAVGDDDQSIYAWRGANMENLRLLQQDFPALKVIKLEQNYRSTARILRAANSVISNNPKLFEKQLWSELGLGEPIHVVQCKDEEHEAETVVQRLLAHKFEHRTDFKDYAILYRGNYQARIFEQSLRNQRIPYQMAGGQSFFDKPEIKDLLSYMRLITNPDDDPAFIRAITTPKRGVGAGTLEKLGAWSGQYGKSLFAAAHDAGLRVQIQAAQLAPLEQFCEFINQLQYRATREPAGQLSLELLQAIGYEAWLYDSEDSPKIAETKWKNMLDMVGWLAKKGEADGKNLIELTQTIALITMLEGRDEGEVDAVKMSTLHASKGLEYPHVFLVGCEEGILPHSESVDNGMVEEERRLMYVGITRAQRSLTLSYCVKRRRAGEWQFIEPSRFINEIDGEDLRHFGKPGAEPLVSKSEGKSKLASLTAMLASKDKSGEPPAQ</sequence>
<evidence type="ECO:0000256" key="7">
    <source>
        <dbReference type="ARBA" id="ARBA00023125"/>
    </source>
</evidence>
<evidence type="ECO:0000256" key="12">
    <source>
        <dbReference type="PROSITE-ProRule" id="PRU00560"/>
    </source>
</evidence>
<dbReference type="InterPro" id="IPR013986">
    <property type="entry name" value="DExx_box_DNA_helicase_dom_sf"/>
</dbReference>
<dbReference type="RefSeq" id="WP_043573308.1">
    <property type="nucleotide sequence ID" value="NZ_CP142381.1"/>
</dbReference>
<dbReference type="PROSITE" id="PS51217">
    <property type="entry name" value="UVRD_HELICASE_CTER"/>
    <property type="match status" value="1"/>
</dbReference>
<dbReference type="CDD" id="cd18807">
    <property type="entry name" value="SF1_C_UvrD"/>
    <property type="match status" value="1"/>
</dbReference>
<evidence type="ECO:0000259" key="13">
    <source>
        <dbReference type="PROSITE" id="PS51198"/>
    </source>
</evidence>
<gene>
    <name evidence="11" type="primary">rep</name>
    <name evidence="15" type="ORF">KIF53_14765</name>
</gene>
<evidence type="ECO:0000256" key="11">
    <source>
        <dbReference type="HAMAP-Rule" id="MF_01920"/>
    </source>
</evidence>
<dbReference type="Pfam" id="PF00580">
    <property type="entry name" value="UvrD-helicase"/>
    <property type="match status" value="1"/>
</dbReference>
<keyword evidence="7 11" id="KW-0238">DNA-binding</keyword>
<dbReference type="SUPFAM" id="SSF52540">
    <property type="entry name" value="P-loop containing nucleoside triphosphate hydrolases"/>
    <property type="match status" value="1"/>
</dbReference>
<dbReference type="InterPro" id="IPR000212">
    <property type="entry name" value="DNA_helicase_UvrD/REP"/>
</dbReference>
<evidence type="ECO:0000256" key="2">
    <source>
        <dbReference type="ARBA" id="ARBA00022705"/>
    </source>
</evidence>
<feature type="binding site" evidence="11">
    <location>
        <position position="278"/>
    </location>
    <ligand>
        <name>ATP</name>
        <dbReference type="ChEBI" id="CHEBI:30616"/>
    </ligand>
</feature>
<comment type="function">
    <text evidence="11">Rep helicase is a single-stranded DNA-dependent ATPase involved in DNA replication; it can initiate unwinding at a nick in the DNA. It binds to the single-stranded DNA and acts in a progressive fashion along the DNA in the 3' to 5' direction.</text>
</comment>
<evidence type="ECO:0000256" key="1">
    <source>
        <dbReference type="ARBA" id="ARBA00009922"/>
    </source>
</evidence>
<comment type="catalytic activity">
    <reaction evidence="10 11">
        <text>ATP + H2O = ADP + phosphate + H(+)</text>
        <dbReference type="Rhea" id="RHEA:13065"/>
        <dbReference type="ChEBI" id="CHEBI:15377"/>
        <dbReference type="ChEBI" id="CHEBI:15378"/>
        <dbReference type="ChEBI" id="CHEBI:30616"/>
        <dbReference type="ChEBI" id="CHEBI:43474"/>
        <dbReference type="ChEBI" id="CHEBI:456216"/>
        <dbReference type="EC" id="5.6.2.4"/>
    </reaction>
</comment>
<evidence type="ECO:0000256" key="6">
    <source>
        <dbReference type="ARBA" id="ARBA00022840"/>
    </source>
</evidence>
<feature type="domain" description="UvrD-like helicase C-terminal" evidence="14">
    <location>
        <begin position="281"/>
        <end position="558"/>
    </location>
</feature>
<feature type="binding site" evidence="12">
    <location>
        <begin position="25"/>
        <end position="32"/>
    </location>
    <ligand>
        <name>ATP</name>
        <dbReference type="ChEBI" id="CHEBI:30616"/>
    </ligand>
</feature>
<organism evidence="15 16">
    <name type="scientific">Chromobacterium subtsugae</name>
    <dbReference type="NCBI Taxonomy" id="251747"/>
    <lineage>
        <taxon>Bacteria</taxon>
        <taxon>Pseudomonadati</taxon>
        <taxon>Pseudomonadota</taxon>
        <taxon>Betaproteobacteria</taxon>
        <taxon>Neisseriales</taxon>
        <taxon>Chromobacteriaceae</taxon>
        <taxon>Chromobacterium</taxon>
    </lineage>
</organism>
<dbReference type="InterPro" id="IPR005752">
    <property type="entry name" value="Helicase_Rep"/>
</dbReference>
<dbReference type="EC" id="5.6.2.4" evidence="11"/>
<keyword evidence="16" id="KW-1185">Reference proteome</keyword>
<keyword evidence="6 11" id="KW-0067">ATP-binding</keyword>
<keyword evidence="2 11" id="KW-0235">DNA replication</keyword>
<dbReference type="Pfam" id="PF13361">
    <property type="entry name" value="UvrD_C"/>
    <property type="match status" value="1"/>
</dbReference>
<dbReference type="CDD" id="cd17932">
    <property type="entry name" value="DEXQc_UvrD"/>
    <property type="match status" value="1"/>
</dbReference>
<keyword evidence="8 11" id="KW-0413">Isomerase</keyword>
<dbReference type="Gene3D" id="3.40.50.300">
    <property type="entry name" value="P-loop containing nucleotide triphosphate hydrolases"/>
    <property type="match status" value="2"/>
</dbReference>
<reference evidence="15 16" key="1">
    <citation type="submission" date="2021-05" db="EMBL/GenBank/DDBJ databases">
        <title>Draft Whole Genome Sequencing Of Biosensor Chromobacterium violaceum Strain CV026 Reveals A Regulatory RNA In Chromobacterium violaceum Phenotype Regulatory Network.</title>
        <authorList>
            <person name="Hong K.W."/>
            <person name="Chan K.G."/>
            <person name="Chang C.-Y."/>
        </authorList>
    </citation>
    <scope>NUCLEOTIDE SEQUENCE [LARGE SCALE GENOMIC DNA]</scope>
    <source>
        <strain evidence="15 16">ATCC 31532</strain>
    </source>
</reference>
<protein>
    <recommendedName>
        <fullName evidence="11">ATP-dependent DNA helicase Rep</fullName>
        <ecNumber evidence="11">5.6.2.4</ecNumber>
    </recommendedName>
    <alternativeName>
        <fullName evidence="11">DNA 3'-5' helicase Rep</fullName>
    </alternativeName>
</protein>
<evidence type="ECO:0000313" key="16">
    <source>
        <dbReference type="Proteomes" id="UP000711178"/>
    </source>
</evidence>
<dbReference type="Gene3D" id="1.10.486.10">
    <property type="entry name" value="PCRA, domain 4"/>
    <property type="match status" value="1"/>
</dbReference>
<comment type="similarity">
    <text evidence="1 11">Belongs to the helicase family. UvrD subfamily.</text>
</comment>
<dbReference type="HAMAP" id="MF_01920">
    <property type="entry name" value="Helicase_Rep"/>
    <property type="match status" value="1"/>
</dbReference>
<dbReference type="PANTHER" id="PTHR11070">
    <property type="entry name" value="UVRD / RECB / PCRA DNA HELICASE FAMILY MEMBER"/>
    <property type="match status" value="1"/>
</dbReference>
<evidence type="ECO:0000256" key="4">
    <source>
        <dbReference type="ARBA" id="ARBA00022801"/>
    </source>
</evidence>
<dbReference type="GeneID" id="89687655"/>
<dbReference type="InterPro" id="IPR014017">
    <property type="entry name" value="DNA_helicase_UvrD-like_C"/>
</dbReference>
<accession>A0ABS7FHD6</accession>
<comment type="catalytic activity">
    <reaction evidence="9 11">
        <text>Couples ATP hydrolysis with the unwinding of duplex DNA by translocating in the 3'-5' direction.</text>
        <dbReference type="EC" id="5.6.2.4"/>
    </reaction>
</comment>
<keyword evidence="5 11" id="KW-0347">Helicase</keyword>
<comment type="caution">
    <text evidence="15">The sequence shown here is derived from an EMBL/GenBank/DDBJ whole genome shotgun (WGS) entry which is preliminary data.</text>
</comment>
<evidence type="ECO:0000256" key="3">
    <source>
        <dbReference type="ARBA" id="ARBA00022741"/>
    </source>
</evidence>
<evidence type="ECO:0000313" key="15">
    <source>
        <dbReference type="EMBL" id="MBW8288895.1"/>
    </source>
</evidence>
<dbReference type="PANTHER" id="PTHR11070:SF64">
    <property type="entry name" value="ATP-DEPENDENT DNA HELICASE REP"/>
    <property type="match status" value="1"/>
</dbReference>
<dbReference type="InterPro" id="IPR027417">
    <property type="entry name" value="P-loop_NTPase"/>
</dbReference>
<dbReference type="EMBL" id="JAHDTB010000013">
    <property type="protein sequence ID" value="MBW8288895.1"/>
    <property type="molecule type" value="Genomic_DNA"/>
</dbReference>
<dbReference type="PROSITE" id="PS51198">
    <property type="entry name" value="UVRD_HELICASE_ATP_BIND"/>
    <property type="match status" value="1"/>
</dbReference>
<proteinExistence type="inferred from homology"/>
<evidence type="ECO:0000256" key="8">
    <source>
        <dbReference type="ARBA" id="ARBA00023235"/>
    </source>
</evidence>
<dbReference type="Proteomes" id="UP000711178">
    <property type="component" value="Unassembled WGS sequence"/>
</dbReference>
<name>A0ABS7FHD6_9NEIS</name>
<keyword evidence="4 11" id="KW-0378">Hydrolase</keyword>
<evidence type="ECO:0000256" key="10">
    <source>
        <dbReference type="ARBA" id="ARBA00048988"/>
    </source>
</evidence>
<feature type="domain" description="UvrD-like helicase ATP-binding" evidence="13">
    <location>
        <begin position="4"/>
        <end position="280"/>
    </location>
</feature>
<evidence type="ECO:0000256" key="5">
    <source>
        <dbReference type="ARBA" id="ARBA00022806"/>
    </source>
</evidence>
<dbReference type="InterPro" id="IPR014016">
    <property type="entry name" value="UvrD-like_ATP-bd"/>
</dbReference>
<comment type="subunit">
    <text evidence="11">Homodimer.</text>
</comment>
<evidence type="ECO:0000256" key="9">
    <source>
        <dbReference type="ARBA" id="ARBA00034617"/>
    </source>
</evidence>
<dbReference type="Gene3D" id="1.10.10.160">
    <property type="match status" value="1"/>
</dbReference>
<evidence type="ECO:0000259" key="14">
    <source>
        <dbReference type="PROSITE" id="PS51217"/>
    </source>
</evidence>